<protein>
    <submittedName>
        <fullName evidence="1">Uncharacterized protein</fullName>
    </submittedName>
</protein>
<dbReference type="HOGENOM" id="CLU_111942_0_0_7"/>
<dbReference type="OrthoDB" id="5450103at2"/>
<reference evidence="1 2" key="1">
    <citation type="journal article" date="2004" name="Nat. Biotechnol.">
        <title>The genome sequence of the anaerobic, sulfate-reducing bacterium Desulfovibrio vulgaris Hildenborough.</title>
        <authorList>
            <person name="Heidelberg J.F."/>
            <person name="Seshadri R."/>
            <person name="Haveman S.A."/>
            <person name="Hemme C.L."/>
            <person name="Paulsen I.T."/>
            <person name="Kolonay J.F."/>
            <person name="Eisen J.A."/>
            <person name="Ward N."/>
            <person name="Methe B."/>
            <person name="Brinkac L.M."/>
            <person name="Daugherty S.C."/>
            <person name="Deboy R.T."/>
            <person name="Dodson R.J."/>
            <person name="Durkin A.S."/>
            <person name="Madupu R."/>
            <person name="Nelson W.C."/>
            <person name="Sullivan S.A."/>
            <person name="Fouts D."/>
            <person name="Haft D.H."/>
            <person name="Selengut J."/>
            <person name="Peterson J.D."/>
            <person name="Davidsen T.M."/>
            <person name="Zafar N."/>
            <person name="Zhou L."/>
            <person name="Radune D."/>
            <person name="Dimitrov G."/>
            <person name="Hance M."/>
            <person name="Tran K."/>
            <person name="Khouri H."/>
            <person name="Gill J."/>
            <person name="Utterback T.R."/>
            <person name="Feldblyum T.V."/>
            <person name="Wall J.D."/>
            <person name="Voordouw G."/>
            <person name="Fraser C.M."/>
        </authorList>
    </citation>
    <scope>NUCLEOTIDE SEQUENCE [LARGE SCALE GENOMIC DNA]</scope>
    <source>
        <strain evidence="2">ATCC 29579 / DSM 644 / NCIMB 8303 / VKM B-1760 / Hildenborough</strain>
    </source>
</reference>
<dbReference type="PATRIC" id="fig|882.5.peg.1075"/>
<dbReference type="STRING" id="882.DVU_1138"/>
<keyword evidence="2" id="KW-1185">Reference proteome</keyword>
<dbReference type="PaxDb" id="882-DVU_1138"/>
<dbReference type="eggNOG" id="ENOG5033XA5">
    <property type="taxonomic scope" value="Bacteria"/>
</dbReference>
<dbReference type="EnsemblBacteria" id="AAS95618">
    <property type="protein sequence ID" value="AAS95618"/>
    <property type="gene ID" value="DVU_1138"/>
</dbReference>
<gene>
    <name evidence="1" type="ordered locus">DVU_1138</name>
</gene>
<dbReference type="Proteomes" id="UP000002194">
    <property type="component" value="Chromosome"/>
</dbReference>
<dbReference type="RefSeq" id="WP_010938437.1">
    <property type="nucleotide sequence ID" value="NC_002937.3"/>
</dbReference>
<evidence type="ECO:0000313" key="2">
    <source>
        <dbReference type="Proteomes" id="UP000002194"/>
    </source>
</evidence>
<dbReference type="AlphaFoldDB" id="Q72CZ3"/>
<sequence>MRSDAMDALRAALRAFCPTGKETVTVPQLAEALGLTTESQKQLLRRRLLILATRGETEKVGRGVWLFIPGKEPSRRGESYVRMWRAIRIQSVGWKRQDIALIARVDATAVGRYTRWLESEGYIAKSGQEGNANLWRTTAKGRDHRQTPWPPVDIPDPYEDERKATAQLCRILLLEDPDKPRTRNRIQEQLAVLTARFCTTGADTPQITEA</sequence>
<dbReference type="EMBL" id="AE017285">
    <property type="protein sequence ID" value="AAS95618.1"/>
    <property type="molecule type" value="Genomic_DNA"/>
</dbReference>
<accession>Q72CZ3</accession>
<organism evidence="1 2">
    <name type="scientific">Nitratidesulfovibrio vulgaris (strain ATCC 29579 / DSM 644 / CCUG 34227 / NCIMB 8303 / VKM B-1760 / Hildenborough)</name>
    <name type="common">Desulfovibrio vulgaris</name>
    <dbReference type="NCBI Taxonomy" id="882"/>
    <lineage>
        <taxon>Bacteria</taxon>
        <taxon>Pseudomonadati</taxon>
        <taxon>Thermodesulfobacteriota</taxon>
        <taxon>Desulfovibrionia</taxon>
        <taxon>Desulfovibrionales</taxon>
        <taxon>Desulfovibrionaceae</taxon>
        <taxon>Nitratidesulfovibrio</taxon>
    </lineage>
</organism>
<name>Q72CZ3_NITV2</name>
<evidence type="ECO:0000313" key="1">
    <source>
        <dbReference type="EMBL" id="AAS95618.1"/>
    </source>
</evidence>
<dbReference type="KEGG" id="dvu:DVU_1138"/>
<proteinExistence type="predicted"/>